<dbReference type="EMBL" id="BMHO01000001">
    <property type="protein sequence ID" value="GGD29264.1"/>
    <property type="molecule type" value="Genomic_DNA"/>
</dbReference>
<proteinExistence type="predicted"/>
<evidence type="ECO:0000256" key="1">
    <source>
        <dbReference type="SAM" id="Phobius"/>
    </source>
</evidence>
<dbReference type="Proteomes" id="UP000633205">
    <property type="component" value="Unassembled WGS sequence"/>
</dbReference>
<sequence length="140" mass="15408">MARDRQASPLRDRADDGLFTLIGDVPDLVKNLLKAELDAIKKYVGTLVKHGGWTAIFAIAALFFLFWTIPAFLAFLIILLALWLPLWASALIVLGIGIVMIALCGIWAYVRHVRAIMKLESPGQAAKADAAIVKEFADEF</sequence>
<organism evidence="2 3">
    <name type="scientific">Microbacterium faecale</name>
    <dbReference type="NCBI Taxonomy" id="1804630"/>
    <lineage>
        <taxon>Bacteria</taxon>
        <taxon>Bacillati</taxon>
        <taxon>Actinomycetota</taxon>
        <taxon>Actinomycetes</taxon>
        <taxon>Micrococcales</taxon>
        <taxon>Microbacteriaceae</taxon>
        <taxon>Microbacterium</taxon>
    </lineage>
</organism>
<dbReference type="Pfam" id="PF07332">
    <property type="entry name" value="Phage_holin_3_6"/>
    <property type="match status" value="1"/>
</dbReference>
<evidence type="ECO:0000313" key="2">
    <source>
        <dbReference type="EMBL" id="GGD29264.1"/>
    </source>
</evidence>
<dbReference type="AlphaFoldDB" id="A0A916Y368"/>
<reference evidence="2" key="2">
    <citation type="submission" date="2020-09" db="EMBL/GenBank/DDBJ databases">
        <authorList>
            <person name="Sun Q."/>
            <person name="Zhou Y."/>
        </authorList>
    </citation>
    <scope>NUCLEOTIDE SEQUENCE</scope>
    <source>
        <strain evidence="2">CGMCC 1.15152</strain>
    </source>
</reference>
<keyword evidence="1" id="KW-0812">Transmembrane</keyword>
<dbReference type="InterPro" id="IPR009937">
    <property type="entry name" value="Phage_holin_3_6"/>
</dbReference>
<evidence type="ECO:0008006" key="4">
    <source>
        <dbReference type="Google" id="ProtNLM"/>
    </source>
</evidence>
<name>A0A916Y368_9MICO</name>
<keyword evidence="3" id="KW-1185">Reference proteome</keyword>
<protein>
    <recommendedName>
        <fullName evidence="4">Phage holin family protein</fullName>
    </recommendedName>
</protein>
<feature type="transmembrane region" description="Helical" evidence="1">
    <location>
        <begin position="90"/>
        <end position="110"/>
    </location>
</feature>
<evidence type="ECO:0000313" key="3">
    <source>
        <dbReference type="Proteomes" id="UP000633205"/>
    </source>
</evidence>
<comment type="caution">
    <text evidence="2">The sequence shown here is derived from an EMBL/GenBank/DDBJ whole genome shotgun (WGS) entry which is preliminary data.</text>
</comment>
<keyword evidence="1" id="KW-0472">Membrane</keyword>
<keyword evidence="1" id="KW-1133">Transmembrane helix</keyword>
<gene>
    <name evidence="2" type="ORF">GCM10010915_06790</name>
</gene>
<accession>A0A916Y368</accession>
<dbReference type="RefSeq" id="WP_188710897.1">
    <property type="nucleotide sequence ID" value="NZ_BMHO01000001.1"/>
</dbReference>
<reference evidence="2" key="1">
    <citation type="journal article" date="2014" name="Int. J. Syst. Evol. Microbiol.">
        <title>Complete genome sequence of Corynebacterium casei LMG S-19264T (=DSM 44701T), isolated from a smear-ripened cheese.</title>
        <authorList>
            <consortium name="US DOE Joint Genome Institute (JGI-PGF)"/>
            <person name="Walter F."/>
            <person name="Albersmeier A."/>
            <person name="Kalinowski J."/>
            <person name="Ruckert C."/>
        </authorList>
    </citation>
    <scope>NUCLEOTIDE SEQUENCE</scope>
    <source>
        <strain evidence="2">CGMCC 1.15152</strain>
    </source>
</reference>
<feature type="transmembrane region" description="Helical" evidence="1">
    <location>
        <begin position="51"/>
        <end position="84"/>
    </location>
</feature>